<dbReference type="Proteomes" id="UP000041254">
    <property type="component" value="Unassembled WGS sequence"/>
</dbReference>
<dbReference type="VEuPathDB" id="CryptoDB:Vbra_6262"/>
<gene>
    <name evidence="3" type="ORF">Vbra_6262</name>
</gene>
<feature type="domain" description="PLD phosphodiesterase" evidence="2">
    <location>
        <begin position="1"/>
        <end position="19"/>
    </location>
</feature>
<keyword evidence="4" id="KW-1185">Reference proteome</keyword>
<name>A0A0G4GHD3_VITBC</name>
<evidence type="ECO:0000313" key="3">
    <source>
        <dbReference type="EMBL" id="CEM28892.1"/>
    </source>
</evidence>
<dbReference type="EMBL" id="CDMY01000664">
    <property type="protein sequence ID" value="CEM28892.1"/>
    <property type="molecule type" value="Genomic_DNA"/>
</dbReference>
<accession>A0A0G4GHD3</accession>
<dbReference type="PROSITE" id="PS50035">
    <property type="entry name" value="PLD"/>
    <property type="match status" value="1"/>
</dbReference>
<dbReference type="InterPro" id="IPR001736">
    <property type="entry name" value="PLipase_D/transphosphatidylase"/>
</dbReference>
<dbReference type="SUPFAM" id="SSF56024">
    <property type="entry name" value="Phospholipase D/nuclease"/>
    <property type="match status" value="1"/>
</dbReference>
<dbReference type="Pfam" id="PF00614">
    <property type="entry name" value="PLDc"/>
    <property type="match status" value="1"/>
</dbReference>
<dbReference type="Gene3D" id="3.30.870.10">
    <property type="entry name" value="Endonuclease Chain A"/>
    <property type="match status" value="1"/>
</dbReference>
<evidence type="ECO:0000256" key="1">
    <source>
        <dbReference type="SAM" id="MobiDB-lite"/>
    </source>
</evidence>
<proteinExistence type="predicted"/>
<feature type="region of interest" description="Disordered" evidence="1">
    <location>
        <begin position="208"/>
        <end position="228"/>
    </location>
</feature>
<dbReference type="GO" id="GO:0003824">
    <property type="term" value="F:catalytic activity"/>
    <property type="evidence" value="ECO:0007669"/>
    <property type="project" value="InterPro"/>
</dbReference>
<organism evidence="3 4">
    <name type="scientific">Vitrella brassicaformis (strain CCMP3155)</name>
    <dbReference type="NCBI Taxonomy" id="1169540"/>
    <lineage>
        <taxon>Eukaryota</taxon>
        <taxon>Sar</taxon>
        <taxon>Alveolata</taxon>
        <taxon>Colpodellida</taxon>
        <taxon>Vitrellaceae</taxon>
        <taxon>Vitrella</taxon>
    </lineage>
</organism>
<evidence type="ECO:0000259" key="2">
    <source>
        <dbReference type="PROSITE" id="PS50035"/>
    </source>
</evidence>
<sequence length="228" mass="26001">MIVDGEYAIIGSANMNDRSMLGYMDLETAMEVRGPEAVKSFRDQLFKPKVHKRIAPIYAQELLDKLDKKPHELAKLFHQSTEFNARALYGLTRGGLTRFTILPHDPLDTNFKKHRSIFETNFTWTGGISNEIVEYALCNKVWLLQPGDQTAKENQLRDRVEAISQLFPWHICIFGRRAGKYKAMMDRTTMDGNATYIEMSEEVCPHDNDANGIQLKQSAGGEQENTDL</sequence>
<reference evidence="3 4" key="1">
    <citation type="submission" date="2014-11" db="EMBL/GenBank/DDBJ databases">
        <authorList>
            <person name="Zhu J."/>
            <person name="Qi W."/>
            <person name="Song R."/>
        </authorList>
    </citation>
    <scope>NUCLEOTIDE SEQUENCE [LARGE SCALE GENOMIC DNA]</scope>
</reference>
<dbReference type="AlphaFoldDB" id="A0A0G4GHD3"/>
<protein>
    <recommendedName>
        <fullName evidence="2">PLD phosphodiesterase domain-containing protein</fullName>
    </recommendedName>
</protein>
<dbReference type="OrthoDB" id="416306at2759"/>
<dbReference type="InParanoid" id="A0A0G4GHD3"/>
<evidence type="ECO:0000313" key="4">
    <source>
        <dbReference type="Proteomes" id="UP000041254"/>
    </source>
</evidence>